<sequence length="108" mass="11504">MSVPVDLDELGQQLEAFGFAYLLTVGDGLRAHAVAVRPALADGQLVVEGLGRRTLANLQARPDVSLVWPPVEEGGYSLILDGRAASFHEESRGVRVAPEHAVLHRPAG</sequence>
<evidence type="ECO:0000313" key="2">
    <source>
        <dbReference type="Proteomes" id="UP000515947"/>
    </source>
</evidence>
<protein>
    <submittedName>
        <fullName evidence="1">Pyridoxamine 5'-phosphate oxidase family protein</fullName>
    </submittedName>
</protein>
<name>A0A7G9R7Q3_9ACTN</name>
<dbReference type="InterPro" id="IPR012349">
    <property type="entry name" value="Split_barrel_FMN-bd"/>
</dbReference>
<proteinExistence type="predicted"/>
<organism evidence="1 2">
    <name type="scientific">Nocardioides mesophilus</name>
    <dbReference type="NCBI Taxonomy" id="433659"/>
    <lineage>
        <taxon>Bacteria</taxon>
        <taxon>Bacillati</taxon>
        <taxon>Actinomycetota</taxon>
        <taxon>Actinomycetes</taxon>
        <taxon>Propionibacteriales</taxon>
        <taxon>Nocardioidaceae</taxon>
        <taxon>Nocardioides</taxon>
    </lineage>
</organism>
<dbReference type="Gene3D" id="2.30.110.10">
    <property type="entry name" value="Electron Transport, Fmn-binding Protein, Chain A"/>
    <property type="match status" value="1"/>
</dbReference>
<gene>
    <name evidence="1" type="ORF">H9L09_13750</name>
</gene>
<dbReference type="Proteomes" id="UP000515947">
    <property type="component" value="Chromosome"/>
</dbReference>
<reference evidence="1 2" key="1">
    <citation type="submission" date="2020-08" db="EMBL/GenBank/DDBJ databases">
        <title>Genome sequence of Nocardioides mesophilus KACC 16243T.</title>
        <authorList>
            <person name="Hyun D.-W."/>
            <person name="Bae J.-W."/>
        </authorList>
    </citation>
    <scope>NUCLEOTIDE SEQUENCE [LARGE SCALE GENOMIC DNA]</scope>
    <source>
        <strain evidence="1 2">KACC 16243</strain>
    </source>
</reference>
<dbReference type="RefSeq" id="WP_187577464.1">
    <property type="nucleotide sequence ID" value="NZ_CP060713.1"/>
</dbReference>
<dbReference type="SUPFAM" id="SSF50475">
    <property type="entry name" value="FMN-binding split barrel"/>
    <property type="match status" value="1"/>
</dbReference>
<accession>A0A7G9R7Q3</accession>
<dbReference type="AlphaFoldDB" id="A0A7G9R7Q3"/>
<keyword evidence="2" id="KW-1185">Reference proteome</keyword>
<dbReference type="KEGG" id="nmes:H9L09_13750"/>
<dbReference type="EMBL" id="CP060713">
    <property type="protein sequence ID" value="QNN51628.1"/>
    <property type="molecule type" value="Genomic_DNA"/>
</dbReference>
<evidence type="ECO:0000313" key="1">
    <source>
        <dbReference type="EMBL" id="QNN51628.1"/>
    </source>
</evidence>